<evidence type="ECO:0008006" key="3">
    <source>
        <dbReference type="Google" id="ProtNLM"/>
    </source>
</evidence>
<organism evidence="1 2">
    <name type="scientific">Pseudomonas syringae pv. tomato (strain ATCC BAA-871 / DC3000)</name>
    <dbReference type="NCBI Taxonomy" id="223283"/>
    <lineage>
        <taxon>Bacteria</taxon>
        <taxon>Pseudomonadati</taxon>
        <taxon>Pseudomonadota</taxon>
        <taxon>Gammaproteobacteria</taxon>
        <taxon>Pseudomonadales</taxon>
        <taxon>Pseudomonadaceae</taxon>
        <taxon>Pseudomonas</taxon>
    </lineage>
</organism>
<dbReference type="GeneID" id="1181901"/>
<dbReference type="AlphaFoldDB" id="Q88AU3"/>
<dbReference type="PATRIC" id="fig|223283.9.peg.306"/>
<dbReference type="RefSeq" id="WP_011103078.1">
    <property type="nucleotide sequence ID" value="NC_004578.1"/>
</dbReference>
<gene>
    <name evidence="1" type="ordered locus">PSPTO_0293</name>
</gene>
<reference evidence="1 2" key="1">
    <citation type="journal article" date="2003" name="Proc. Natl. Acad. Sci. U.S.A.">
        <title>The complete genome sequence of the Arabidopsis and tomato pathogen Pseudomonas syringae pv. tomato DC3000.</title>
        <authorList>
            <person name="Buell C.R."/>
            <person name="Joardar V."/>
            <person name="Lindeberg M."/>
            <person name="Selengut J."/>
            <person name="Paulsen I.T."/>
            <person name="Gwinn M.L."/>
            <person name="Dodson R.J."/>
            <person name="Deboy R.T."/>
            <person name="Durkin A.S."/>
            <person name="Kolonay J.F."/>
            <person name="Madupu R."/>
            <person name="Daugherty S."/>
            <person name="Brinkac L."/>
            <person name="Beanan M.J."/>
            <person name="Haft D.H."/>
            <person name="Nelson W.C."/>
            <person name="Davidsen T."/>
            <person name="Zafar N."/>
            <person name="Zhou L."/>
            <person name="Liu J."/>
            <person name="Yuan Q."/>
            <person name="Khouri H."/>
            <person name="Fedorova N."/>
            <person name="Tran B."/>
            <person name="Russell D."/>
            <person name="Berry K."/>
            <person name="Utterback T."/>
            <person name="Van Aken S.E."/>
            <person name="Feldblyum T.V."/>
            <person name="D'Ascenzo M."/>
            <person name="Deng W.L."/>
            <person name="Ramos A.R."/>
            <person name="Alfano J.R."/>
            <person name="Cartinhour S."/>
            <person name="Chatterjee A.K."/>
            <person name="Delaney T.P."/>
            <person name="Lazarowitz S.G."/>
            <person name="Martin G.B."/>
            <person name="Schneider D.J."/>
            <person name="Tang X."/>
            <person name="Bender C.L."/>
            <person name="White O."/>
            <person name="Fraser C.M."/>
            <person name="Collmer A."/>
        </authorList>
    </citation>
    <scope>NUCLEOTIDE SEQUENCE [LARGE SCALE GENOMIC DNA]</scope>
    <source>
        <strain evidence="2">ATCC BAA-871 / DC3000</strain>
    </source>
</reference>
<dbReference type="KEGG" id="pst:PSPTO_0293"/>
<proteinExistence type="predicted"/>
<evidence type="ECO:0000313" key="2">
    <source>
        <dbReference type="Proteomes" id="UP000002515"/>
    </source>
</evidence>
<dbReference type="Proteomes" id="UP000002515">
    <property type="component" value="Chromosome"/>
</dbReference>
<evidence type="ECO:0000313" key="1">
    <source>
        <dbReference type="EMBL" id="AAO53838.1"/>
    </source>
</evidence>
<dbReference type="HOGENOM" id="CLU_2275047_0_0_6"/>
<sequence>MGITLKKYQIRAAMKDHLIMPISIMRSRAWKGAPQYSRMVLVSFFHQIWDARPRELRPDVDRDLPSQLKVRKALANLVERGLIVKTLTKPDRYALNFPPYDK</sequence>
<keyword evidence="2" id="KW-1185">Reference proteome</keyword>
<protein>
    <recommendedName>
        <fullName evidence="3">MarR family transcriptional regulator</fullName>
    </recommendedName>
</protein>
<dbReference type="EMBL" id="AE016853">
    <property type="protein sequence ID" value="AAO53838.1"/>
    <property type="molecule type" value="Genomic_DNA"/>
</dbReference>
<name>Q88AU3_PSESM</name>
<accession>Q88AU3</accession>